<reference evidence="2 3" key="1">
    <citation type="submission" date="2023-10" db="EMBL/GenBank/DDBJ databases">
        <title>Genomes of two closely related lineages of the louse Polyplax serrata with different host specificities.</title>
        <authorList>
            <person name="Martinu J."/>
            <person name="Tarabai H."/>
            <person name="Stefka J."/>
            <person name="Hypsa V."/>
        </authorList>
    </citation>
    <scope>NUCLEOTIDE SEQUENCE [LARGE SCALE GENOMIC DNA]</scope>
    <source>
        <strain evidence="2">HR10_N</strain>
    </source>
</reference>
<name>A0AAN8P7B0_POLSC</name>
<keyword evidence="1" id="KW-0812">Transmembrane</keyword>
<dbReference type="Proteomes" id="UP001372834">
    <property type="component" value="Unassembled WGS sequence"/>
</dbReference>
<comment type="caution">
    <text evidence="2">The sequence shown here is derived from an EMBL/GenBank/DDBJ whole genome shotgun (WGS) entry which is preliminary data.</text>
</comment>
<proteinExistence type="predicted"/>
<feature type="transmembrane region" description="Helical" evidence="1">
    <location>
        <begin position="6"/>
        <end position="30"/>
    </location>
</feature>
<accession>A0AAN8P7B0</accession>
<gene>
    <name evidence="2" type="ORF">RUM43_003888</name>
</gene>
<dbReference type="AlphaFoldDB" id="A0AAN8P7B0"/>
<keyword evidence="1" id="KW-0472">Membrane</keyword>
<keyword evidence="1" id="KW-1133">Transmembrane helix</keyword>
<organism evidence="2 3">
    <name type="scientific">Polyplax serrata</name>
    <name type="common">Common mouse louse</name>
    <dbReference type="NCBI Taxonomy" id="468196"/>
    <lineage>
        <taxon>Eukaryota</taxon>
        <taxon>Metazoa</taxon>
        <taxon>Ecdysozoa</taxon>
        <taxon>Arthropoda</taxon>
        <taxon>Hexapoda</taxon>
        <taxon>Insecta</taxon>
        <taxon>Pterygota</taxon>
        <taxon>Neoptera</taxon>
        <taxon>Paraneoptera</taxon>
        <taxon>Psocodea</taxon>
        <taxon>Troctomorpha</taxon>
        <taxon>Phthiraptera</taxon>
        <taxon>Anoplura</taxon>
        <taxon>Polyplacidae</taxon>
        <taxon>Polyplax</taxon>
    </lineage>
</organism>
<evidence type="ECO:0000313" key="3">
    <source>
        <dbReference type="Proteomes" id="UP001372834"/>
    </source>
</evidence>
<protein>
    <submittedName>
        <fullName evidence="2">Uncharacterized protein</fullName>
    </submittedName>
</protein>
<sequence>MDTYGMFLQLSTKDVIFLSILATASSYYIYKPYIQKKRAERAEILKEDVSYVAEKPEKNSKGDIL</sequence>
<evidence type="ECO:0000313" key="2">
    <source>
        <dbReference type="EMBL" id="KAK6642387.1"/>
    </source>
</evidence>
<evidence type="ECO:0000256" key="1">
    <source>
        <dbReference type="SAM" id="Phobius"/>
    </source>
</evidence>
<dbReference type="EMBL" id="JAWJWE010000002">
    <property type="protein sequence ID" value="KAK6642387.1"/>
    <property type="molecule type" value="Genomic_DNA"/>
</dbReference>